<keyword evidence="3" id="KW-1185">Reference proteome</keyword>
<evidence type="ECO:0000259" key="1">
    <source>
        <dbReference type="Pfam" id="PF18480"/>
    </source>
</evidence>
<dbReference type="AlphaFoldDB" id="A0A562SIH6"/>
<organism evidence="2 3">
    <name type="scientific">Chitinophaga japonensis</name>
    <name type="common">Flexibacter japonensis</name>
    <dbReference type="NCBI Taxonomy" id="104662"/>
    <lineage>
        <taxon>Bacteria</taxon>
        <taxon>Pseudomonadati</taxon>
        <taxon>Bacteroidota</taxon>
        <taxon>Chitinophagia</taxon>
        <taxon>Chitinophagales</taxon>
        <taxon>Chitinophagaceae</taxon>
        <taxon>Chitinophaga</taxon>
    </lineage>
</organism>
<proteinExistence type="predicted"/>
<dbReference type="EMBL" id="VLLG01000008">
    <property type="protein sequence ID" value="TWI80923.1"/>
    <property type="molecule type" value="Genomic_DNA"/>
</dbReference>
<sequence>MKLLIDAHLPSSLASFFSGHDVLHTSRLPPGNLTPDRNINELSVLENRALITKDSDFYYSYLSSRKPYKLVLVKLGNMRLKELKGYFERNADKITGLLEEHSFLIPEADRIRVLE</sequence>
<protein>
    <submittedName>
        <fullName evidence="2">Putative nuclease of predicted toxin-antitoxin system</fullName>
    </submittedName>
</protein>
<dbReference type="Pfam" id="PF18480">
    <property type="entry name" value="DUF5615"/>
    <property type="match status" value="1"/>
</dbReference>
<evidence type="ECO:0000313" key="2">
    <source>
        <dbReference type="EMBL" id="TWI80923.1"/>
    </source>
</evidence>
<gene>
    <name evidence="2" type="ORF">LX66_5528</name>
</gene>
<name>A0A562SIH6_CHIJA</name>
<reference evidence="2 3" key="1">
    <citation type="journal article" date="2013" name="Stand. Genomic Sci.">
        <title>Genomic Encyclopedia of Type Strains, Phase I: The one thousand microbial genomes (KMG-I) project.</title>
        <authorList>
            <person name="Kyrpides N.C."/>
            <person name="Woyke T."/>
            <person name="Eisen J.A."/>
            <person name="Garrity G."/>
            <person name="Lilburn T.G."/>
            <person name="Beck B.J."/>
            <person name="Whitman W.B."/>
            <person name="Hugenholtz P."/>
            <person name="Klenk H.P."/>
        </authorList>
    </citation>
    <scope>NUCLEOTIDE SEQUENCE [LARGE SCALE GENOMIC DNA]</scope>
    <source>
        <strain evidence="2 3">DSM 13484</strain>
    </source>
</reference>
<dbReference type="Proteomes" id="UP000316778">
    <property type="component" value="Unassembled WGS sequence"/>
</dbReference>
<feature type="domain" description="DUF5615" evidence="1">
    <location>
        <begin position="1"/>
        <end position="104"/>
    </location>
</feature>
<comment type="caution">
    <text evidence="2">The sequence shown here is derived from an EMBL/GenBank/DDBJ whole genome shotgun (WGS) entry which is preliminary data.</text>
</comment>
<dbReference type="InterPro" id="IPR041049">
    <property type="entry name" value="DUF5615"/>
</dbReference>
<accession>A0A562SIH6</accession>
<evidence type="ECO:0000313" key="3">
    <source>
        <dbReference type="Proteomes" id="UP000316778"/>
    </source>
</evidence>